<feature type="region of interest" description="Disordered" evidence="1">
    <location>
        <begin position="1"/>
        <end position="98"/>
    </location>
</feature>
<sequence>MHTTRSPSSIQAGGTGDALDLSLSGSQLSVSRRPSSASPGKVFSRSVSVSVASEGRGKRNTLGDAGFGSSRSIKNLRRSNSTTQVNQQANISLRYPRP</sequence>
<dbReference type="PaxDb" id="8022-A0A060XIG4"/>
<reference evidence="2" key="2">
    <citation type="submission" date="2014-03" db="EMBL/GenBank/DDBJ databases">
        <authorList>
            <person name="Genoscope - CEA"/>
        </authorList>
    </citation>
    <scope>NUCLEOTIDE SEQUENCE</scope>
</reference>
<evidence type="ECO:0000313" key="3">
    <source>
        <dbReference type="Proteomes" id="UP000193380"/>
    </source>
</evidence>
<reference evidence="2" key="1">
    <citation type="journal article" date="2014" name="Nat. Commun.">
        <title>The rainbow trout genome provides novel insights into evolution after whole-genome duplication in vertebrates.</title>
        <authorList>
            <person name="Berthelot C."/>
            <person name="Brunet F."/>
            <person name="Chalopin D."/>
            <person name="Juanchich A."/>
            <person name="Bernard M."/>
            <person name="Noel B."/>
            <person name="Bento P."/>
            <person name="Da Silva C."/>
            <person name="Labadie K."/>
            <person name="Alberti A."/>
            <person name="Aury J.M."/>
            <person name="Louis A."/>
            <person name="Dehais P."/>
            <person name="Bardou P."/>
            <person name="Montfort J."/>
            <person name="Klopp C."/>
            <person name="Cabau C."/>
            <person name="Gaspin C."/>
            <person name="Thorgaard G.H."/>
            <person name="Boussaha M."/>
            <person name="Quillet E."/>
            <person name="Guyomard R."/>
            <person name="Galiana D."/>
            <person name="Bobe J."/>
            <person name="Volff J.N."/>
            <person name="Genet C."/>
            <person name="Wincker P."/>
            <person name="Jaillon O."/>
            <person name="Roest Crollius H."/>
            <person name="Guiguen Y."/>
        </authorList>
    </citation>
    <scope>NUCLEOTIDE SEQUENCE [LARGE SCALE GENOMIC DNA]</scope>
</reference>
<dbReference type="Proteomes" id="UP000193380">
    <property type="component" value="Unassembled WGS sequence"/>
</dbReference>
<dbReference type="EMBL" id="FR905449">
    <property type="protein sequence ID" value="CDQ79393.1"/>
    <property type="molecule type" value="Genomic_DNA"/>
</dbReference>
<dbReference type="AlphaFoldDB" id="A0A060XIG4"/>
<protein>
    <submittedName>
        <fullName evidence="2">Uncharacterized protein</fullName>
    </submittedName>
</protein>
<feature type="compositionally biased region" description="Polar residues" evidence="1">
    <location>
        <begin position="23"/>
        <end position="38"/>
    </location>
</feature>
<accession>A0A060XIG4</accession>
<proteinExistence type="predicted"/>
<feature type="compositionally biased region" description="Polar residues" evidence="1">
    <location>
        <begin position="1"/>
        <end position="12"/>
    </location>
</feature>
<dbReference type="STRING" id="8022.A0A060XIG4"/>
<name>A0A060XIG4_ONCMY</name>
<feature type="compositionally biased region" description="Low complexity" evidence="1">
    <location>
        <begin position="42"/>
        <end position="53"/>
    </location>
</feature>
<evidence type="ECO:0000256" key="1">
    <source>
        <dbReference type="SAM" id="MobiDB-lite"/>
    </source>
</evidence>
<evidence type="ECO:0000313" key="2">
    <source>
        <dbReference type="EMBL" id="CDQ79393.1"/>
    </source>
</evidence>
<gene>
    <name evidence="2" type="ORF">GSONMT00019628001</name>
</gene>
<feature type="compositionally biased region" description="Polar residues" evidence="1">
    <location>
        <begin position="69"/>
        <end position="91"/>
    </location>
</feature>
<organism evidence="2 3">
    <name type="scientific">Oncorhynchus mykiss</name>
    <name type="common">Rainbow trout</name>
    <name type="synonym">Salmo gairdneri</name>
    <dbReference type="NCBI Taxonomy" id="8022"/>
    <lineage>
        <taxon>Eukaryota</taxon>
        <taxon>Metazoa</taxon>
        <taxon>Chordata</taxon>
        <taxon>Craniata</taxon>
        <taxon>Vertebrata</taxon>
        <taxon>Euteleostomi</taxon>
        <taxon>Actinopterygii</taxon>
        <taxon>Neopterygii</taxon>
        <taxon>Teleostei</taxon>
        <taxon>Protacanthopterygii</taxon>
        <taxon>Salmoniformes</taxon>
        <taxon>Salmonidae</taxon>
        <taxon>Salmoninae</taxon>
        <taxon>Oncorhynchus</taxon>
    </lineage>
</organism>